<dbReference type="PROSITE" id="PS00606">
    <property type="entry name" value="KS3_1"/>
    <property type="match status" value="1"/>
</dbReference>
<proteinExistence type="inferred from homology"/>
<evidence type="ECO:0000259" key="5">
    <source>
        <dbReference type="PROSITE" id="PS52004"/>
    </source>
</evidence>
<evidence type="ECO:0000313" key="7">
    <source>
        <dbReference type="Proteomes" id="UP001142055"/>
    </source>
</evidence>
<dbReference type="InterPro" id="IPR000794">
    <property type="entry name" value="Beta-ketoacyl_synthase"/>
</dbReference>
<dbReference type="PANTHER" id="PTHR11712">
    <property type="entry name" value="POLYKETIDE SYNTHASE-RELATED"/>
    <property type="match status" value="1"/>
</dbReference>
<keyword evidence="7" id="KW-1185">Reference proteome</keyword>
<comment type="similarity">
    <text evidence="1 4">Belongs to the thiolase-like superfamily. Beta-ketoacyl-ACP synthases family.</text>
</comment>
<feature type="domain" description="Ketosynthase family 3 (KS3)" evidence="5">
    <location>
        <begin position="26"/>
        <end position="328"/>
    </location>
</feature>
<dbReference type="GO" id="GO:0004315">
    <property type="term" value="F:3-oxoacyl-[acyl-carrier-protein] synthase activity"/>
    <property type="evidence" value="ECO:0007669"/>
    <property type="project" value="UniProtKB-EC"/>
</dbReference>
<dbReference type="AlphaFoldDB" id="A0A9Q0RKT1"/>
<reference evidence="6" key="1">
    <citation type="submission" date="2022-12" db="EMBL/GenBank/DDBJ databases">
        <title>Genome assemblies of Blomia tropicalis.</title>
        <authorList>
            <person name="Cui Y."/>
        </authorList>
    </citation>
    <scope>NUCLEOTIDE SEQUENCE</scope>
    <source>
        <tissue evidence="6">Adult mites</tissue>
    </source>
</reference>
<evidence type="ECO:0000256" key="3">
    <source>
        <dbReference type="ARBA" id="ARBA00022679"/>
    </source>
</evidence>
<dbReference type="InterPro" id="IPR014030">
    <property type="entry name" value="Ketoacyl_synth_N"/>
</dbReference>
<dbReference type="SUPFAM" id="SSF53901">
    <property type="entry name" value="Thiolase-like"/>
    <property type="match status" value="2"/>
</dbReference>
<sequence>MNHGRRYLLSLVQNRSICTSCIHKTNRRVVVTGLGVLSPLGVGVQQSWNRLIDAQSGIVNVNNEDRYKDIPCKVAGYVPEVEKHLEKAFSKSQLRTLSRATLYVLLAAREAMNDAGLIRLESVEEASRFGVAIGSGMVDFDDVCSSWDTLHNEGYNRLSPHFITRVLPNMPAGHVSMEFGLRGINHTVSTACTTGTHSIGDAFNFIRHNVADVMICGGVETPINPLSLASFSRIRALCTKYNEQPTAASRPFDQNRCGFVMGEGAALMVIEELNHAQQRNAKIYGEILGYGLSADANHVTAPRENGEGAKSCMLNAIRDANLQPEQKL</sequence>
<keyword evidence="3 4" id="KW-0808">Transferase</keyword>
<dbReference type="Gene3D" id="3.40.47.10">
    <property type="match status" value="2"/>
</dbReference>
<dbReference type="Pfam" id="PF00109">
    <property type="entry name" value="ketoacyl-synt"/>
    <property type="match status" value="1"/>
</dbReference>
<organism evidence="6 7">
    <name type="scientific">Blomia tropicalis</name>
    <name type="common">Mite</name>
    <dbReference type="NCBI Taxonomy" id="40697"/>
    <lineage>
        <taxon>Eukaryota</taxon>
        <taxon>Metazoa</taxon>
        <taxon>Ecdysozoa</taxon>
        <taxon>Arthropoda</taxon>
        <taxon>Chelicerata</taxon>
        <taxon>Arachnida</taxon>
        <taxon>Acari</taxon>
        <taxon>Acariformes</taxon>
        <taxon>Sarcoptiformes</taxon>
        <taxon>Astigmata</taxon>
        <taxon>Glycyphagoidea</taxon>
        <taxon>Echimyopodidae</taxon>
        <taxon>Blomia</taxon>
    </lineage>
</organism>
<accession>A0A9Q0RKT1</accession>
<dbReference type="SMART" id="SM00825">
    <property type="entry name" value="PKS_KS"/>
    <property type="match status" value="1"/>
</dbReference>
<dbReference type="InterPro" id="IPR020841">
    <property type="entry name" value="PKS_Beta-ketoAc_synthase_dom"/>
</dbReference>
<name>A0A9Q0RKT1_BLOTA</name>
<dbReference type="CDD" id="cd00834">
    <property type="entry name" value="KAS_I_II"/>
    <property type="match status" value="1"/>
</dbReference>
<comment type="caution">
    <text evidence="6">The sequence shown here is derived from an EMBL/GenBank/DDBJ whole genome shotgun (WGS) entry which is preliminary data.</text>
</comment>
<dbReference type="EC" id="2.3.1.41" evidence="2"/>
<dbReference type="GO" id="GO:0005739">
    <property type="term" value="C:mitochondrion"/>
    <property type="evidence" value="ECO:0007669"/>
    <property type="project" value="TreeGrafter"/>
</dbReference>
<protein>
    <recommendedName>
        <fullName evidence="2">beta-ketoacyl-[acyl-carrier-protein] synthase I</fullName>
        <ecNumber evidence="2">2.3.1.41</ecNumber>
    </recommendedName>
</protein>
<dbReference type="InterPro" id="IPR014031">
    <property type="entry name" value="Ketoacyl_synth_C"/>
</dbReference>
<dbReference type="EMBL" id="JAPWDV010000003">
    <property type="protein sequence ID" value="KAJ6216641.1"/>
    <property type="molecule type" value="Genomic_DNA"/>
</dbReference>
<gene>
    <name evidence="6" type="ORF">RDWZM_007798</name>
</gene>
<dbReference type="OMA" id="DVMVCGA"/>
<evidence type="ECO:0000256" key="1">
    <source>
        <dbReference type="ARBA" id="ARBA00008467"/>
    </source>
</evidence>
<dbReference type="Pfam" id="PF02801">
    <property type="entry name" value="Ketoacyl-synt_C"/>
    <property type="match status" value="1"/>
</dbReference>
<evidence type="ECO:0000313" key="6">
    <source>
        <dbReference type="EMBL" id="KAJ6216641.1"/>
    </source>
</evidence>
<dbReference type="FunFam" id="3.40.47.10:FF:000018">
    <property type="entry name" value="3-oxoacyl-[acyl-carrier-protein] synthase 2"/>
    <property type="match status" value="1"/>
</dbReference>
<evidence type="ECO:0000256" key="4">
    <source>
        <dbReference type="RuleBase" id="RU003694"/>
    </source>
</evidence>
<dbReference type="PANTHER" id="PTHR11712:SF336">
    <property type="entry name" value="3-OXOACYL-[ACYL-CARRIER-PROTEIN] SYNTHASE, MITOCHONDRIAL"/>
    <property type="match status" value="1"/>
</dbReference>
<dbReference type="GO" id="GO:0006633">
    <property type="term" value="P:fatty acid biosynthetic process"/>
    <property type="evidence" value="ECO:0007669"/>
    <property type="project" value="InterPro"/>
</dbReference>
<dbReference type="PROSITE" id="PS52004">
    <property type="entry name" value="KS3_2"/>
    <property type="match status" value="1"/>
</dbReference>
<dbReference type="InterPro" id="IPR016039">
    <property type="entry name" value="Thiolase-like"/>
</dbReference>
<dbReference type="InterPro" id="IPR018201">
    <property type="entry name" value="Ketoacyl_synth_AS"/>
</dbReference>
<evidence type="ECO:0000256" key="2">
    <source>
        <dbReference type="ARBA" id="ARBA00013191"/>
    </source>
</evidence>
<dbReference type="Proteomes" id="UP001142055">
    <property type="component" value="Chromosome 3"/>
</dbReference>